<protein>
    <submittedName>
        <fullName evidence="1">Uncharacterized protein</fullName>
    </submittedName>
</protein>
<reference evidence="1 2" key="1">
    <citation type="submission" date="2020-02" db="EMBL/GenBank/DDBJ databases">
        <authorList>
            <person name="Ma Q."/>
            <person name="Huang Y."/>
            <person name="Song X."/>
            <person name="Pei D."/>
        </authorList>
    </citation>
    <scope>NUCLEOTIDE SEQUENCE [LARGE SCALE GENOMIC DNA]</scope>
    <source>
        <strain evidence="1">Sxm20200214</strain>
        <tissue evidence="1">Leaf</tissue>
    </source>
</reference>
<dbReference type="Proteomes" id="UP000886595">
    <property type="component" value="Unassembled WGS sequence"/>
</dbReference>
<organism evidence="1 2">
    <name type="scientific">Brassica carinata</name>
    <name type="common">Ethiopian mustard</name>
    <name type="synonym">Abyssinian cabbage</name>
    <dbReference type="NCBI Taxonomy" id="52824"/>
    <lineage>
        <taxon>Eukaryota</taxon>
        <taxon>Viridiplantae</taxon>
        <taxon>Streptophyta</taxon>
        <taxon>Embryophyta</taxon>
        <taxon>Tracheophyta</taxon>
        <taxon>Spermatophyta</taxon>
        <taxon>Magnoliopsida</taxon>
        <taxon>eudicotyledons</taxon>
        <taxon>Gunneridae</taxon>
        <taxon>Pentapetalae</taxon>
        <taxon>rosids</taxon>
        <taxon>malvids</taxon>
        <taxon>Brassicales</taxon>
        <taxon>Brassicaceae</taxon>
        <taxon>Brassiceae</taxon>
        <taxon>Brassica</taxon>
    </lineage>
</organism>
<sequence length="163" mass="18288">MLAQERSVLQAMIDNNTRQSLKAMSISQETAVSTDMNTDTSSDFEYEPVYVPCFSNQTDQARGNTLNGFSNSVLNSIQADIFQRIPLYQSPMLAQERSVLQAMIDNNTRQSLKAMSISQETAVSTDMNTDTSSDFEYGKRRLNAQEDPSSSIGLVDLEPFWNY</sequence>
<evidence type="ECO:0000313" key="1">
    <source>
        <dbReference type="EMBL" id="KAG2284339.1"/>
    </source>
</evidence>
<dbReference type="AlphaFoldDB" id="A0A8X7UMX3"/>
<accession>A0A8X7UMX3</accession>
<gene>
    <name evidence="1" type="ORF">Bca52824_055559</name>
</gene>
<keyword evidence="2" id="KW-1185">Reference proteome</keyword>
<evidence type="ECO:0000313" key="2">
    <source>
        <dbReference type="Proteomes" id="UP000886595"/>
    </source>
</evidence>
<proteinExistence type="predicted"/>
<comment type="caution">
    <text evidence="1">The sequence shown here is derived from an EMBL/GenBank/DDBJ whole genome shotgun (WGS) entry which is preliminary data.</text>
</comment>
<dbReference type="EMBL" id="JAAMPC010000011">
    <property type="protein sequence ID" value="KAG2284339.1"/>
    <property type="molecule type" value="Genomic_DNA"/>
</dbReference>
<name>A0A8X7UMX3_BRACI</name>